<organism evidence="2 3">
    <name type="scientific">Popillia japonica</name>
    <name type="common">Japanese beetle</name>
    <dbReference type="NCBI Taxonomy" id="7064"/>
    <lineage>
        <taxon>Eukaryota</taxon>
        <taxon>Metazoa</taxon>
        <taxon>Ecdysozoa</taxon>
        <taxon>Arthropoda</taxon>
        <taxon>Hexapoda</taxon>
        <taxon>Insecta</taxon>
        <taxon>Pterygota</taxon>
        <taxon>Neoptera</taxon>
        <taxon>Endopterygota</taxon>
        <taxon>Coleoptera</taxon>
        <taxon>Polyphaga</taxon>
        <taxon>Scarabaeiformia</taxon>
        <taxon>Scarabaeidae</taxon>
        <taxon>Rutelinae</taxon>
        <taxon>Popillia</taxon>
    </lineage>
</organism>
<dbReference type="EMBL" id="JASPKY010000154">
    <property type="protein sequence ID" value="KAK9730000.1"/>
    <property type="molecule type" value="Genomic_DNA"/>
</dbReference>
<keyword evidence="3" id="KW-1185">Reference proteome</keyword>
<feature type="compositionally biased region" description="Acidic residues" evidence="1">
    <location>
        <begin position="10"/>
        <end position="19"/>
    </location>
</feature>
<evidence type="ECO:0000313" key="3">
    <source>
        <dbReference type="Proteomes" id="UP001458880"/>
    </source>
</evidence>
<evidence type="ECO:0000313" key="2">
    <source>
        <dbReference type="EMBL" id="KAK9730000.1"/>
    </source>
</evidence>
<dbReference type="Proteomes" id="UP001458880">
    <property type="component" value="Unassembled WGS sequence"/>
</dbReference>
<feature type="region of interest" description="Disordered" evidence="1">
    <location>
        <begin position="1"/>
        <end position="28"/>
    </location>
</feature>
<dbReference type="AlphaFoldDB" id="A0AAW1L6N1"/>
<accession>A0AAW1L6N1</accession>
<reference evidence="2 3" key="1">
    <citation type="journal article" date="2024" name="BMC Genomics">
        <title>De novo assembly and annotation of Popillia japonica's genome with initial clues to its potential as an invasive pest.</title>
        <authorList>
            <person name="Cucini C."/>
            <person name="Boschi S."/>
            <person name="Funari R."/>
            <person name="Cardaioli E."/>
            <person name="Iannotti N."/>
            <person name="Marturano G."/>
            <person name="Paoli F."/>
            <person name="Bruttini M."/>
            <person name="Carapelli A."/>
            <person name="Frati F."/>
            <person name="Nardi F."/>
        </authorList>
    </citation>
    <scope>NUCLEOTIDE SEQUENCE [LARGE SCALE GENOMIC DNA]</scope>
    <source>
        <strain evidence="2">DMR45628</strain>
    </source>
</reference>
<protein>
    <submittedName>
        <fullName evidence="2">Uncharacterized protein</fullName>
    </submittedName>
</protein>
<evidence type="ECO:0000256" key="1">
    <source>
        <dbReference type="SAM" id="MobiDB-lite"/>
    </source>
</evidence>
<gene>
    <name evidence="2" type="ORF">QE152_g15576</name>
</gene>
<sequence>MERTLAEDQIIFDDDAGEEEGSHVEEQQLSDSDTECISRLYETITHHHCQDNICNKNVDIDNSSKVSDGIEILTIPILLKGLDFCCVAYDFI</sequence>
<name>A0AAW1L6N1_POPJA</name>
<comment type="caution">
    <text evidence="2">The sequence shown here is derived from an EMBL/GenBank/DDBJ whole genome shotgun (WGS) entry which is preliminary data.</text>
</comment>
<proteinExistence type="predicted"/>